<gene>
    <name evidence="3" type="primary">spoIVA_10</name>
    <name evidence="3" type="ORF">SDC9_118082</name>
</gene>
<name>A0A645C0G5_9ZZZZ</name>
<dbReference type="InterPro" id="IPR046841">
    <property type="entry name" value="SpoIVA_middle"/>
</dbReference>
<accession>A0A645C0G5</accession>
<evidence type="ECO:0000313" key="3">
    <source>
        <dbReference type="EMBL" id="MPM71119.1"/>
    </source>
</evidence>
<dbReference type="EC" id="3.6.1.3" evidence="3"/>
<dbReference type="EMBL" id="VSSQ01023912">
    <property type="protein sequence ID" value="MPM71119.1"/>
    <property type="molecule type" value="Genomic_DNA"/>
</dbReference>
<organism evidence="3">
    <name type="scientific">bioreactor metagenome</name>
    <dbReference type="NCBI Taxonomy" id="1076179"/>
    <lineage>
        <taxon>unclassified sequences</taxon>
        <taxon>metagenomes</taxon>
        <taxon>ecological metagenomes</taxon>
    </lineage>
</organism>
<dbReference type="Pfam" id="PF20439">
    <property type="entry name" value="SpoIVA_C"/>
    <property type="match status" value="1"/>
</dbReference>
<protein>
    <submittedName>
        <fullName evidence="3">Stage IV sporulation protein A</fullName>
        <ecNumber evidence="3">3.6.1.3</ecNumber>
    </submittedName>
</protein>
<dbReference type="Pfam" id="PF20438">
    <property type="entry name" value="SpoIVA_middle"/>
    <property type="match status" value="1"/>
</dbReference>
<dbReference type="InterPro" id="IPR046840">
    <property type="entry name" value="SpoIVA_C"/>
</dbReference>
<reference evidence="3" key="1">
    <citation type="submission" date="2019-08" db="EMBL/GenBank/DDBJ databases">
        <authorList>
            <person name="Kucharzyk K."/>
            <person name="Murdoch R.W."/>
            <person name="Higgins S."/>
            <person name="Loffler F."/>
        </authorList>
    </citation>
    <scope>NUCLEOTIDE SEQUENCE</scope>
</reference>
<dbReference type="AlphaFoldDB" id="A0A645C0G5"/>
<feature type="domain" description="Sporulation stage IV protein A C-terminal" evidence="2">
    <location>
        <begin position="49"/>
        <end position="124"/>
    </location>
</feature>
<dbReference type="GO" id="GO:0016787">
    <property type="term" value="F:hydrolase activity"/>
    <property type="evidence" value="ECO:0007669"/>
    <property type="project" value="UniProtKB-KW"/>
</dbReference>
<sequence>MPSMNDLRLEEPEIVKQSNGYGIKLRASAPSVHMIKANIEAEVSPIVGSERQSEDMVKFLLEGFEANPKTLWESNMFGKTLHELMNESLNSKLAHMPQDARMKLGETLTKIINEGSNGLICIIL</sequence>
<evidence type="ECO:0000259" key="2">
    <source>
        <dbReference type="Pfam" id="PF20439"/>
    </source>
</evidence>
<comment type="caution">
    <text evidence="3">The sequence shown here is derived from an EMBL/GenBank/DDBJ whole genome shotgun (WGS) entry which is preliminary data.</text>
</comment>
<proteinExistence type="predicted"/>
<feature type="domain" description="Stage IV sporulation protein A middle" evidence="1">
    <location>
        <begin position="1"/>
        <end position="48"/>
    </location>
</feature>
<keyword evidence="3" id="KW-0378">Hydrolase</keyword>
<evidence type="ECO:0000259" key="1">
    <source>
        <dbReference type="Pfam" id="PF20438"/>
    </source>
</evidence>